<dbReference type="InterPro" id="IPR036215">
    <property type="entry name" value="TM0957-like_sf"/>
</dbReference>
<comment type="caution">
    <text evidence="1">The sequence shown here is derived from an EMBL/GenBank/DDBJ whole genome shotgun (WGS) entry which is preliminary data.</text>
</comment>
<dbReference type="GeneID" id="88815049"/>
<dbReference type="RefSeq" id="WP_042392080.1">
    <property type="nucleotide sequence ID" value="NZ_BBMZ01000013.1"/>
</dbReference>
<name>A0A090V1V9_PSEVU</name>
<sequence>MHRKLALVAIVLALGGCRIVSQKELADLKNPPNPQMANIQQTWQQKIVPQYVREAKPVAELLKTLQGEKSFDEACSKDGYRSQSENPCVFSVRITGEVIKVNTKSRSGKMTVRDEQGGDIVVQMGPIIRGTSLRDGYKGASYQDFNDQVLYGDYGKAINQQASEMIINFKPVVGDKVTVSGVFAAWDIPQTIPDVTAAHIVRQ</sequence>
<dbReference type="AlphaFoldDB" id="A0A090V1V9"/>
<evidence type="ECO:0000313" key="1">
    <source>
        <dbReference type="EMBL" id="GAL58801.1"/>
    </source>
</evidence>
<dbReference type="STRING" id="1115515.EV102420_13_00570"/>
<dbReference type="PROSITE" id="PS51257">
    <property type="entry name" value="PROKAR_LIPOPROTEIN"/>
    <property type="match status" value="1"/>
</dbReference>
<dbReference type="Pfam" id="PF10054">
    <property type="entry name" value="DUF2291"/>
    <property type="match status" value="1"/>
</dbReference>
<dbReference type="EMBL" id="BBMZ01000013">
    <property type="protein sequence ID" value="GAL58801.1"/>
    <property type="molecule type" value="Genomic_DNA"/>
</dbReference>
<gene>
    <name evidence="1" type="ORF">EV102420_13_00570</name>
</gene>
<dbReference type="PIRSF" id="PIRSF033535">
    <property type="entry name" value="UCP033535_plp"/>
    <property type="match status" value="1"/>
</dbReference>
<evidence type="ECO:0008006" key="3">
    <source>
        <dbReference type="Google" id="ProtNLM"/>
    </source>
</evidence>
<evidence type="ECO:0000313" key="2">
    <source>
        <dbReference type="Proteomes" id="UP000029462"/>
    </source>
</evidence>
<reference evidence="1 2" key="1">
    <citation type="submission" date="2014-09" db="EMBL/GenBank/DDBJ databases">
        <title>Whole genome shotgun sequence of Escherichia vulneris NBRC 102420.</title>
        <authorList>
            <person name="Yoshida Y."/>
            <person name="Hosoyama A."/>
            <person name="Tsuchikane K."/>
            <person name="Ohji S."/>
            <person name="Ichikawa N."/>
            <person name="Kimura A."/>
            <person name="Yamazoe A."/>
            <person name="Ezaki T."/>
            <person name="Fujita N."/>
        </authorList>
    </citation>
    <scope>NUCLEOTIDE SEQUENCE [LARGE SCALE GENOMIC DNA]</scope>
    <source>
        <strain evidence="1 2">NBRC 102420</strain>
    </source>
</reference>
<dbReference type="SUPFAM" id="SSF141318">
    <property type="entry name" value="TM0957-like"/>
    <property type="match status" value="1"/>
</dbReference>
<proteinExistence type="predicted"/>
<protein>
    <recommendedName>
        <fullName evidence="3">Lipoprotein</fullName>
    </recommendedName>
</protein>
<accession>A0A090V1V9</accession>
<dbReference type="InterPro" id="IPR014582">
    <property type="entry name" value="UCP033535_lipo"/>
</dbReference>
<keyword evidence="2" id="KW-1185">Reference proteome</keyword>
<dbReference type="OrthoDB" id="6631333at2"/>
<dbReference type="Proteomes" id="UP000029462">
    <property type="component" value="Unassembled WGS sequence"/>
</dbReference>
<organism evidence="1 2">
    <name type="scientific">Pseudescherichia vulneris NBRC 102420</name>
    <dbReference type="NCBI Taxonomy" id="1115515"/>
    <lineage>
        <taxon>Bacteria</taxon>
        <taxon>Pseudomonadati</taxon>
        <taxon>Pseudomonadota</taxon>
        <taxon>Gammaproteobacteria</taxon>
        <taxon>Enterobacterales</taxon>
        <taxon>Enterobacteriaceae</taxon>
        <taxon>Pseudescherichia</taxon>
    </lineage>
</organism>
<dbReference type="eggNOG" id="COG5618">
    <property type="taxonomic scope" value="Bacteria"/>
</dbReference>